<evidence type="ECO:0000313" key="3">
    <source>
        <dbReference type="Proteomes" id="UP000032046"/>
    </source>
</evidence>
<reference evidence="2 3" key="1">
    <citation type="submission" date="2015-01" db="EMBL/GenBank/DDBJ databases">
        <title>Comparative genomics of non-oral Prevotella species.</title>
        <authorList>
            <person name="Accetto T."/>
            <person name="Nograsek B."/>
            <person name="Avgustin G."/>
        </authorList>
    </citation>
    <scope>NUCLEOTIDE SEQUENCE [LARGE SCALE GENOMIC DNA]</scope>
    <source>
        <strain evidence="2 3">P5-119</strain>
    </source>
</reference>
<protein>
    <submittedName>
        <fullName evidence="2">Contig8, whole genome shotgun sequence</fullName>
    </submittedName>
</protein>
<dbReference type="EMBL" id="JXQK01000008">
    <property type="protein sequence ID" value="KIP64894.1"/>
    <property type="molecule type" value="Genomic_DNA"/>
</dbReference>
<dbReference type="Proteomes" id="UP000032046">
    <property type="component" value="Unassembled WGS sequence"/>
</dbReference>
<comment type="caution">
    <text evidence="2">The sequence shown here is derived from an EMBL/GenBank/DDBJ whole genome shotgun (WGS) entry which is preliminary data.</text>
</comment>
<evidence type="ECO:0000313" key="2">
    <source>
        <dbReference type="EMBL" id="KIP64894.1"/>
    </source>
</evidence>
<name>A0A0D0IWY3_9BACT</name>
<keyword evidence="3" id="KW-1185">Reference proteome</keyword>
<sequence length="909" mass="97161">MKRLYFLCATLSIFSLGATAQVALPLSVDKDVFNADSIFVEKTRVGWDHTESAVKTDNFQDGGVAVFTFKDTPGMLHLDYSRTRYGKSNVMLIQESTDGKEFTDIYNGAASTSWTNLSANLSKDTRYIKLYYDAKYTFGDVGSRMGYWRNINVTEPIASQTDAAVLSMEYGSKAKGTFSVAYSNPAGDIVVTTADHHITFGPEGSTSFTISGVAGKEGSAIVDFCYDSALEPMQVGELTSLFTVADSGNEGYTKEYKLVANIDAPIMISRREGSMTTVVGQQTTDTFNVTYLPTLSADDITVTSSADDVAASVAPDADAENTLVVTLTYAPQAAAKDAQATVSVAEATSGMNLTYVLTLNAYQANSVITTVDEYNDFASIANQGFKVDAELAADLEFSAENPNVQITNFSGSFDGKRHTIKGYGAAEEPALFAGSSLTGSVRNLALDNVSLLDADVQSTDEDGNGLSVECCYGTPSDTPALQLMNYAYMNTEKVINCFTRVRGEEIDPTTGERATMYLYKLSGGTLGMLEADSRTIEGKSACFALWKLLDSEDGAPSVFGMKIGADEMPSFLTADNAISTARYFANVADAQGGVLYAQDGRYYADNLSEFDFEADANDFIVLDADSETLGSDSVASLSANVITADGKANLVRLTDGEDYFFPSASGLQQIAAARVEYERQQSRNGLYEPYALPFDITASSLQDQFEGDQFDIAFLDPSKNVIDEARSQIILQSASNEEYKGSVAKTIPAGMPFFVSLSGVDGDAAVQTVISFVGENVVLTDLSATPVDYLPLKGTFSSISASSMAGEEFYAYMLSQLTDADKAQLLFSAASDASVEAFRNCILLHGSITDGGVKPFSLVIDKGAADGISEVASNSSAVASAIYNLAGQRVLRMLPGQVYVSGGKKFVMK</sequence>
<feature type="chain" id="PRO_5002212703" evidence="1">
    <location>
        <begin position="21"/>
        <end position="909"/>
    </location>
</feature>
<accession>A0A0D0IWY3</accession>
<gene>
    <name evidence="2" type="ORF">ST44_00380</name>
</gene>
<keyword evidence="1" id="KW-0732">Signal</keyword>
<dbReference type="RefSeq" id="WP_156132436.1">
    <property type="nucleotide sequence ID" value="NZ_JXQK01000008.1"/>
</dbReference>
<proteinExistence type="predicted"/>
<organism evidence="2 3">
    <name type="scientific">Prevotella pectinovora</name>
    <dbReference type="NCBI Taxonomy" id="1602169"/>
    <lineage>
        <taxon>Bacteria</taxon>
        <taxon>Pseudomonadati</taxon>
        <taxon>Bacteroidota</taxon>
        <taxon>Bacteroidia</taxon>
        <taxon>Bacteroidales</taxon>
        <taxon>Prevotellaceae</taxon>
        <taxon>Prevotella</taxon>
    </lineage>
</organism>
<feature type="signal peptide" evidence="1">
    <location>
        <begin position="1"/>
        <end position="20"/>
    </location>
</feature>
<evidence type="ECO:0000256" key="1">
    <source>
        <dbReference type="SAM" id="SignalP"/>
    </source>
</evidence>
<dbReference type="Gene3D" id="2.160.20.110">
    <property type="match status" value="1"/>
</dbReference>
<dbReference type="AlphaFoldDB" id="A0A0D0IWY3"/>